<dbReference type="EMBL" id="JAFHDT010000001">
    <property type="protein sequence ID" value="KAI7813930.1"/>
    <property type="molecule type" value="Genomic_DNA"/>
</dbReference>
<protein>
    <recommendedName>
        <fullName evidence="3">Chemokine interleukin-8-like domain-containing protein</fullName>
    </recommendedName>
</protein>
<keyword evidence="1" id="KW-0202">Cytokine</keyword>
<reference evidence="4" key="1">
    <citation type="submission" date="2021-02" db="EMBL/GenBank/DDBJ databases">
        <title>Comparative genomics reveals that relaxation of natural selection precedes convergent phenotypic evolution of cavefish.</title>
        <authorList>
            <person name="Peng Z."/>
        </authorList>
    </citation>
    <scope>NUCLEOTIDE SEQUENCE</scope>
    <source>
        <tissue evidence="4">Muscle</tissue>
    </source>
</reference>
<sequence length="112" mass="12443">MNTFTVAAVTFLICMALLSTSEGRPPLRCQCVGSYLGKPISIDKVDSIKTFAAGPHCKYVEIIAIVKHKNNKSSKTCLNPSHAWVKSLIEEWNKKSNSIKRQQESKNILVAH</sequence>
<dbReference type="GO" id="GO:0006955">
    <property type="term" value="P:immune response"/>
    <property type="evidence" value="ECO:0007669"/>
    <property type="project" value="InterPro"/>
</dbReference>
<evidence type="ECO:0000313" key="5">
    <source>
        <dbReference type="Proteomes" id="UP001059041"/>
    </source>
</evidence>
<feature type="domain" description="Chemokine interleukin-8-like" evidence="3">
    <location>
        <begin position="26"/>
        <end position="92"/>
    </location>
</feature>
<proteinExistence type="predicted"/>
<comment type="caution">
    <text evidence="4">The sequence shown here is derived from an EMBL/GenBank/DDBJ whole genome shotgun (WGS) entry which is preliminary data.</text>
</comment>
<dbReference type="InterPro" id="IPR036048">
    <property type="entry name" value="Interleukin_8-like_sf"/>
</dbReference>
<dbReference type="Gene3D" id="2.40.50.40">
    <property type="match status" value="1"/>
</dbReference>
<dbReference type="OrthoDB" id="9937393at2759"/>
<name>A0A9W7X3L9_TRIRA</name>
<dbReference type="PANTHER" id="PTHR12015">
    <property type="entry name" value="SMALL INDUCIBLE CYTOKINE A"/>
    <property type="match status" value="1"/>
</dbReference>
<keyword evidence="2" id="KW-0732">Signal</keyword>
<dbReference type="InterPro" id="IPR001811">
    <property type="entry name" value="Chemokine_IL8-like_dom"/>
</dbReference>
<accession>A0A9W7X3L9</accession>
<evidence type="ECO:0000259" key="3">
    <source>
        <dbReference type="SMART" id="SM00199"/>
    </source>
</evidence>
<evidence type="ECO:0000256" key="2">
    <source>
        <dbReference type="SAM" id="SignalP"/>
    </source>
</evidence>
<evidence type="ECO:0000256" key="1">
    <source>
        <dbReference type="ARBA" id="ARBA00022514"/>
    </source>
</evidence>
<dbReference type="GO" id="GO:0005615">
    <property type="term" value="C:extracellular space"/>
    <property type="evidence" value="ECO:0007669"/>
    <property type="project" value="UniProtKB-KW"/>
</dbReference>
<dbReference type="SMART" id="SM00199">
    <property type="entry name" value="SCY"/>
    <property type="match status" value="1"/>
</dbReference>
<dbReference type="SUPFAM" id="SSF54117">
    <property type="entry name" value="Interleukin 8-like chemokines"/>
    <property type="match status" value="1"/>
</dbReference>
<dbReference type="Pfam" id="PF00048">
    <property type="entry name" value="IL8"/>
    <property type="match status" value="1"/>
</dbReference>
<dbReference type="InterPro" id="IPR039809">
    <property type="entry name" value="Chemokine_b/g/d"/>
</dbReference>
<feature type="chain" id="PRO_5040907287" description="Chemokine interleukin-8-like domain-containing protein" evidence="2">
    <location>
        <begin position="24"/>
        <end position="112"/>
    </location>
</feature>
<dbReference type="AlphaFoldDB" id="A0A9W7X3L9"/>
<evidence type="ECO:0000313" key="4">
    <source>
        <dbReference type="EMBL" id="KAI7813930.1"/>
    </source>
</evidence>
<gene>
    <name evidence="4" type="ORF">IRJ41_004680</name>
</gene>
<keyword evidence="5" id="KW-1185">Reference proteome</keyword>
<dbReference type="Proteomes" id="UP001059041">
    <property type="component" value="Linkage Group LG1"/>
</dbReference>
<dbReference type="GO" id="GO:0008009">
    <property type="term" value="F:chemokine activity"/>
    <property type="evidence" value="ECO:0007669"/>
    <property type="project" value="InterPro"/>
</dbReference>
<feature type="signal peptide" evidence="2">
    <location>
        <begin position="1"/>
        <end position="23"/>
    </location>
</feature>
<organism evidence="4 5">
    <name type="scientific">Triplophysa rosa</name>
    <name type="common">Cave loach</name>
    <dbReference type="NCBI Taxonomy" id="992332"/>
    <lineage>
        <taxon>Eukaryota</taxon>
        <taxon>Metazoa</taxon>
        <taxon>Chordata</taxon>
        <taxon>Craniata</taxon>
        <taxon>Vertebrata</taxon>
        <taxon>Euteleostomi</taxon>
        <taxon>Actinopterygii</taxon>
        <taxon>Neopterygii</taxon>
        <taxon>Teleostei</taxon>
        <taxon>Ostariophysi</taxon>
        <taxon>Cypriniformes</taxon>
        <taxon>Nemacheilidae</taxon>
        <taxon>Triplophysa</taxon>
    </lineage>
</organism>